<dbReference type="SUPFAM" id="SSF56655">
    <property type="entry name" value="Carbohydrate phosphatase"/>
    <property type="match status" value="1"/>
</dbReference>
<dbReference type="Pfam" id="PF00459">
    <property type="entry name" value="Inositol_P"/>
    <property type="match status" value="1"/>
</dbReference>
<organism evidence="2 3">
    <name type="scientific">Nocardia ignorata</name>
    <dbReference type="NCBI Taxonomy" id="145285"/>
    <lineage>
        <taxon>Bacteria</taxon>
        <taxon>Bacillati</taxon>
        <taxon>Actinomycetota</taxon>
        <taxon>Actinomycetes</taxon>
        <taxon>Mycobacteriales</taxon>
        <taxon>Nocardiaceae</taxon>
        <taxon>Nocardia</taxon>
    </lineage>
</organism>
<dbReference type="Gene3D" id="3.40.190.80">
    <property type="match status" value="1"/>
</dbReference>
<dbReference type="GO" id="GO:0008934">
    <property type="term" value="F:inositol monophosphate 1-phosphatase activity"/>
    <property type="evidence" value="ECO:0007669"/>
    <property type="project" value="TreeGrafter"/>
</dbReference>
<feature type="binding site" evidence="1">
    <location>
        <position position="83"/>
    </location>
    <ligand>
        <name>Mg(2+)</name>
        <dbReference type="ChEBI" id="CHEBI:18420"/>
        <label>1</label>
        <note>catalytic</note>
    </ligand>
</feature>
<keyword evidence="1" id="KW-0460">Magnesium</keyword>
<dbReference type="Gene3D" id="3.30.540.10">
    <property type="entry name" value="Fructose-1,6-Bisphosphatase, subunit A, domain 1"/>
    <property type="match status" value="1"/>
</dbReference>
<evidence type="ECO:0000256" key="1">
    <source>
        <dbReference type="PIRSR" id="PIRSR600760-2"/>
    </source>
</evidence>
<accession>A0A4R6PSG0</accession>
<gene>
    <name evidence="2" type="ORF">DFR75_101531</name>
</gene>
<dbReference type="RefSeq" id="WP_067492934.1">
    <property type="nucleotide sequence ID" value="NZ_SNXK01000001.1"/>
</dbReference>
<dbReference type="PANTHER" id="PTHR20854">
    <property type="entry name" value="INOSITOL MONOPHOSPHATASE"/>
    <property type="match status" value="1"/>
</dbReference>
<dbReference type="AlphaFoldDB" id="A0A4R6PSG0"/>
<comment type="cofactor">
    <cofactor evidence="1">
        <name>Mg(2+)</name>
        <dbReference type="ChEBI" id="CHEBI:18420"/>
    </cofactor>
</comment>
<feature type="binding site" evidence="1">
    <location>
        <position position="66"/>
    </location>
    <ligand>
        <name>Mg(2+)</name>
        <dbReference type="ChEBI" id="CHEBI:18420"/>
        <label>1</label>
        <note>catalytic</note>
    </ligand>
</feature>
<dbReference type="GO" id="GO:0006020">
    <property type="term" value="P:inositol metabolic process"/>
    <property type="evidence" value="ECO:0007669"/>
    <property type="project" value="TreeGrafter"/>
</dbReference>
<dbReference type="Proteomes" id="UP000295087">
    <property type="component" value="Unassembled WGS sequence"/>
</dbReference>
<dbReference type="GO" id="GO:0007165">
    <property type="term" value="P:signal transduction"/>
    <property type="evidence" value="ECO:0007669"/>
    <property type="project" value="TreeGrafter"/>
</dbReference>
<feature type="binding site" evidence="1">
    <location>
        <position position="85"/>
    </location>
    <ligand>
        <name>Mg(2+)</name>
        <dbReference type="ChEBI" id="CHEBI:18420"/>
        <label>1</label>
        <note>catalytic</note>
    </ligand>
</feature>
<keyword evidence="1" id="KW-0479">Metal-binding</keyword>
<proteinExistence type="predicted"/>
<dbReference type="InterPro" id="IPR000760">
    <property type="entry name" value="Inositol_monophosphatase-like"/>
</dbReference>
<comment type="caution">
    <text evidence="2">The sequence shown here is derived from an EMBL/GenBank/DDBJ whole genome shotgun (WGS) entry which is preliminary data.</text>
</comment>
<dbReference type="CDD" id="cd01637">
    <property type="entry name" value="IMPase_like"/>
    <property type="match status" value="1"/>
</dbReference>
<keyword evidence="3" id="KW-1185">Reference proteome</keyword>
<reference evidence="2 3" key="1">
    <citation type="submission" date="2019-03" db="EMBL/GenBank/DDBJ databases">
        <title>Genomic Encyclopedia of Type Strains, Phase IV (KMG-IV): sequencing the most valuable type-strain genomes for metagenomic binning, comparative biology and taxonomic classification.</title>
        <authorList>
            <person name="Goeker M."/>
        </authorList>
    </citation>
    <scope>NUCLEOTIDE SEQUENCE [LARGE SCALE GENOMIC DNA]</scope>
    <source>
        <strain evidence="2 3">DSM 44496</strain>
    </source>
</reference>
<dbReference type="PRINTS" id="PR00377">
    <property type="entry name" value="IMPHPHTASES"/>
</dbReference>
<dbReference type="PANTHER" id="PTHR20854:SF4">
    <property type="entry name" value="INOSITOL-1-MONOPHOSPHATASE-RELATED"/>
    <property type="match status" value="1"/>
</dbReference>
<protein>
    <submittedName>
        <fullName evidence="2">Myo-inositol-1(Or 4)-monophosphatase</fullName>
    </submittedName>
</protein>
<evidence type="ECO:0000313" key="3">
    <source>
        <dbReference type="Proteomes" id="UP000295087"/>
    </source>
</evidence>
<sequence length="258" mass="27590">MHHSDVEIAIHATELASQVIRSSFHAPVTRYAKEGDDFATQTDLAAERAILEVLTAARPHDRFVAEESGTTRSPGSDRTWFVDPLCGTRNFAVGTQLVAVNVALRIGDTVRAAAVGAPFTGEVFWTSGENAYRRHDGSDTVLRPDAGSRLIDIDLDNPLPWSRPARLLDSVAADFHPRVLSTSLALVWVAAGRRAAYVTGGDLRDNVHFTSAVEICRAAGCVVTGIAGQPLHSAPHGLIAAADADTHARLVDAMLALR</sequence>
<evidence type="ECO:0000313" key="2">
    <source>
        <dbReference type="EMBL" id="TDP41432.1"/>
    </source>
</evidence>
<dbReference type="EMBL" id="SNXK01000001">
    <property type="protein sequence ID" value="TDP41432.1"/>
    <property type="molecule type" value="Genomic_DNA"/>
</dbReference>
<dbReference type="GO" id="GO:0046872">
    <property type="term" value="F:metal ion binding"/>
    <property type="evidence" value="ECO:0007669"/>
    <property type="project" value="UniProtKB-KW"/>
</dbReference>
<name>A0A4R6PSG0_NOCIG</name>